<comment type="similarity">
    <text evidence="1">Belongs to the E.coli NlpD/Haemophilus LppB family.</text>
</comment>
<dbReference type="Gene3D" id="2.70.70.10">
    <property type="entry name" value="Glucose Permease (Domain IIA)"/>
    <property type="match status" value="1"/>
</dbReference>
<dbReference type="PANTHER" id="PTHR21666">
    <property type="entry name" value="PEPTIDASE-RELATED"/>
    <property type="match status" value="1"/>
</dbReference>
<dbReference type="PANTHER" id="PTHR21666:SF263">
    <property type="entry name" value="MUREIN HYDROLASE ACTIVATOR NLPD"/>
    <property type="match status" value="1"/>
</dbReference>
<proteinExistence type="inferred from homology"/>
<dbReference type="InterPro" id="IPR011055">
    <property type="entry name" value="Dup_hybrid_motif"/>
</dbReference>
<accession>A0A6B2QWI0</accession>
<organism evidence="4">
    <name type="scientific">Sheuella amnicola</name>
    <dbReference type="NCBI Taxonomy" id="2707330"/>
    <lineage>
        <taxon>Bacteria</taxon>
        <taxon>Pseudomonadati</taxon>
        <taxon>Pseudomonadota</taxon>
        <taxon>Betaproteobacteria</taxon>
        <taxon>Burkholderiales</taxon>
        <taxon>Alcaligenaceae</taxon>
        <taxon>Sheuella</taxon>
    </lineage>
</organism>
<evidence type="ECO:0000256" key="1">
    <source>
        <dbReference type="ARBA" id="ARBA00038420"/>
    </source>
</evidence>
<dbReference type="InterPro" id="IPR050570">
    <property type="entry name" value="Cell_wall_metabolism_enzyme"/>
</dbReference>
<dbReference type="Pfam" id="PF01551">
    <property type="entry name" value="Peptidase_M23"/>
    <property type="match status" value="1"/>
</dbReference>
<protein>
    <submittedName>
        <fullName evidence="4">Peptidoglycan DD-metalloendopeptidase family protein</fullName>
    </submittedName>
</protein>
<name>A0A6B2QWI0_9BURK</name>
<dbReference type="SUPFAM" id="SSF51261">
    <property type="entry name" value="Duplicated hybrid motif"/>
    <property type="match status" value="1"/>
</dbReference>
<dbReference type="PROSITE" id="PS51782">
    <property type="entry name" value="LYSM"/>
    <property type="match status" value="1"/>
</dbReference>
<dbReference type="AlphaFoldDB" id="A0A6B2QWI0"/>
<evidence type="ECO:0000313" key="4">
    <source>
        <dbReference type="EMBL" id="NDY81998.1"/>
    </source>
</evidence>
<feature type="region of interest" description="Disordered" evidence="2">
    <location>
        <begin position="111"/>
        <end position="142"/>
    </location>
</feature>
<sequence length="266" mass="27901">MPLGHDHGIAPVQTRGRYATLNFKRIGVAACVMFAAILAGCTSSGNRAPVSDLNSSQSAAAVGKTYTVKAGDTLSKIARANGVDEGALIRLNKLSNPNRLEVGQVLRLNDSADTSSGVKPVVSKKPEARPLDTESAQPPARASDAGVISWGWPAKGNVVQPFTTASKGIDIAGNAGDPIQAAANGKVVYSGNGLRGYGNLIILDHGNGFVTAYAHNRTLSVKKDQDVKKGTKIAEMGQTDSTTVKLHFEIRRQGTPVDPMQYLPAK</sequence>
<dbReference type="Gene3D" id="3.10.350.10">
    <property type="entry name" value="LysM domain"/>
    <property type="match status" value="1"/>
</dbReference>
<dbReference type="SMART" id="SM00257">
    <property type="entry name" value="LysM"/>
    <property type="match status" value="1"/>
</dbReference>
<evidence type="ECO:0000256" key="2">
    <source>
        <dbReference type="SAM" id="MobiDB-lite"/>
    </source>
</evidence>
<dbReference type="GO" id="GO:0004222">
    <property type="term" value="F:metalloendopeptidase activity"/>
    <property type="evidence" value="ECO:0007669"/>
    <property type="project" value="TreeGrafter"/>
</dbReference>
<dbReference type="Pfam" id="PF01476">
    <property type="entry name" value="LysM"/>
    <property type="match status" value="1"/>
</dbReference>
<dbReference type="CDD" id="cd12797">
    <property type="entry name" value="M23_peptidase"/>
    <property type="match status" value="1"/>
</dbReference>
<evidence type="ECO:0000259" key="3">
    <source>
        <dbReference type="PROSITE" id="PS51782"/>
    </source>
</evidence>
<dbReference type="InterPro" id="IPR016047">
    <property type="entry name" value="M23ase_b-sheet_dom"/>
</dbReference>
<feature type="domain" description="LysM" evidence="3">
    <location>
        <begin position="64"/>
        <end position="108"/>
    </location>
</feature>
<dbReference type="EMBL" id="JAAGRN010000001">
    <property type="protein sequence ID" value="NDY81998.1"/>
    <property type="molecule type" value="Genomic_DNA"/>
</dbReference>
<reference evidence="4" key="1">
    <citation type="submission" date="2020-02" db="EMBL/GenBank/DDBJ databases">
        <authorList>
            <person name="Chen W.-M."/>
        </authorList>
    </citation>
    <scope>NUCLEOTIDE SEQUENCE</scope>
    <source>
        <strain evidence="4">NBD-18</strain>
    </source>
</reference>
<dbReference type="InterPro" id="IPR036779">
    <property type="entry name" value="LysM_dom_sf"/>
</dbReference>
<dbReference type="CDD" id="cd00118">
    <property type="entry name" value="LysM"/>
    <property type="match status" value="1"/>
</dbReference>
<gene>
    <name evidence="4" type="ORF">G3I67_02025</name>
</gene>
<comment type="caution">
    <text evidence="4">The sequence shown here is derived from an EMBL/GenBank/DDBJ whole genome shotgun (WGS) entry which is preliminary data.</text>
</comment>
<dbReference type="InterPro" id="IPR018392">
    <property type="entry name" value="LysM"/>
</dbReference>